<dbReference type="PANTHER" id="PTHR43391">
    <property type="entry name" value="RETINOL DEHYDROGENASE-RELATED"/>
    <property type="match status" value="1"/>
</dbReference>
<accession>A0A2S4HBL3</accession>
<dbReference type="SUPFAM" id="SSF53474">
    <property type="entry name" value="alpha/beta-Hydrolases"/>
    <property type="match status" value="1"/>
</dbReference>
<dbReference type="Gene3D" id="3.40.50.1820">
    <property type="entry name" value="alpha/beta hydrolase"/>
    <property type="match status" value="1"/>
</dbReference>
<sequence>MNEINRTITVNGVNLHVREWNPEAQPTIVMVHGYPDSSHVWDATAKLLAERFHVVVYDVRGAGESDAPKHTKAYSLEHLAGDFRAVINAVSPKRAVHLVAHDWGSIQSWESVSDPAMASRIASYTSISGPSLDHTGYWIGQRLKSGKPSEYHKVVNQLIHSWYIGAFHLPGFAPALWNTGLDKLWPSILERVEGVGEACPNPSQRKDGVTGVRLYRANMSQRLTAPQEKRTTVPVQLIVPERDKFVTVELLDDLYKWAPRLWREDVDAGHWLQVSHPQLVVDRVSRFVDFIESGADDNEAPVALRRLQTDDQRKKYSGKLALVTGAGNGIGRETLLALAEQGADVIGIDIDPVALDRSIELAQLLGANAQARVMDVSDAAAWEALAAELEANNDSPSILVNNAGIGMAGPFLETSAKDWEKILGVNLWSVIHGSRLFGQQMAKAGRRATIVNVASAAAFTPTRTMTAYSTTKAAVRMLSDCMRADLADSGIRVITVCPGIVNSGITDRSNFVGQDEAGENQKRARASALYARRNLSPKAVASGILDAIDGSNDEVLVGVEAYGLNWLGRFAPKLARRIARYDLAG</sequence>
<dbReference type="OrthoDB" id="334507at2"/>
<evidence type="ECO:0000259" key="3">
    <source>
        <dbReference type="Pfam" id="PF00561"/>
    </source>
</evidence>
<dbReference type="Pfam" id="PF00561">
    <property type="entry name" value="Abhydrolase_1"/>
    <property type="match status" value="1"/>
</dbReference>
<dbReference type="InterPro" id="IPR002347">
    <property type="entry name" value="SDR_fam"/>
</dbReference>
<evidence type="ECO:0000313" key="5">
    <source>
        <dbReference type="Proteomes" id="UP000237222"/>
    </source>
</evidence>
<feature type="domain" description="AB hydrolase-1" evidence="3">
    <location>
        <begin position="26"/>
        <end position="130"/>
    </location>
</feature>
<evidence type="ECO:0000256" key="1">
    <source>
        <dbReference type="ARBA" id="ARBA00006484"/>
    </source>
</evidence>
<protein>
    <submittedName>
        <fullName evidence="4">Short chain dehydrogenase</fullName>
    </submittedName>
</protein>
<dbReference type="InterPro" id="IPR000073">
    <property type="entry name" value="AB_hydrolase_1"/>
</dbReference>
<dbReference type="GO" id="GO:0016491">
    <property type="term" value="F:oxidoreductase activity"/>
    <property type="evidence" value="ECO:0007669"/>
    <property type="project" value="UniProtKB-KW"/>
</dbReference>
<keyword evidence="2" id="KW-0560">Oxidoreductase</keyword>
<comment type="caution">
    <text evidence="4">The sequence shown here is derived from an EMBL/GenBank/DDBJ whole genome shotgun (WGS) entry which is preliminary data.</text>
</comment>
<dbReference type="PANTHER" id="PTHR43391:SF12">
    <property type="entry name" value="OXIDOREDUCTASE EPHD-RELATED"/>
    <property type="match status" value="1"/>
</dbReference>
<dbReference type="InterPro" id="IPR036291">
    <property type="entry name" value="NAD(P)-bd_dom_sf"/>
</dbReference>
<dbReference type="Gene3D" id="3.40.50.720">
    <property type="entry name" value="NAD(P)-binding Rossmann-like Domain"/>
    <property type="match status" value="1"/>
</dbReference>
<comment type="similarity">
    <text evidence="1">Belongs to the short-chain dehydrogenases/reductases (SDR) family.</text>
</comment>
<organism evidence="4 5">
    <name type="scientific">Zhongshania marina</name>
    <dbReference type="NCBI Taxonomy" id="2304603"/>
    <lineage>
        <taxon>Bacteria</taxon>
        <taxon>Pseudomonadati</taxon>
        <taxon>Pseudomonadota</taxon>
        <taxon>Gammaproteobacteria</taxon>
        <taxon>Cellvibrionales</taxon>
        <taxon>Spongiibacteraceae</taxon>
        <taxon>Zhongshania</taxon>
    </lineage>
</organism>
<dbReference type="PROSITE" id="PS00061">
    <property type="entry name" value="ADH_SHORT"/>
    <property type="match status" value="1"/>
</dbReference>
<dbReference type="InterPro" id="IPR029058">
    <property type="entry name" value="AB_hydrolase_fold"/>
</dbReference>
<dbReference type="NCBIfam" id="NF004514">
    <property type="entry name" value="PRK05855.1"/>
    <property type="match status" value="1"/>
</dbReference>
<dbReference type="CDD" id="cd05233">
    <property type="entry name" value="SDR_c"/>
    <property type="match status" value="1"/>
</dbReference>
<evidence type="ECO:0000313" key="4">
    <source>
        <dbReference type="EMBL" id="POP51375.1"/>
    </source>
</evidence>
<name>A0A2S4HBL3_9GAMM</name>
<dbReference type="SUPFAM" id="SSF51735">
    <property type="entry name" value="NAD(P)-binding Rossmann-fold domains"/>
    <property type="match status" value="1"/>
</dbReference>
<dbReference type="PRINTS" id="PR00081">
    <property type="entry name" value="GDHRDH"/>
</dbReference>
<dbReference type="Proteomes" id="UP000237222">
    <property type="component" value="Unassembled WGS sequence"/>
</dbReference>
<dbReference type="PRINTS" id="PR00080">
    <property type="entry name" value="SDRFAMILY"/>
</dbReference>
<evidence type="ECO:0000256" key="2">
    <source>
        <dbReference type="ARBA" id="ARBA00023002"/>
    </source>
</evidence>
<dbReference type="Pfam" id="PF00106">
    <property type="entry name" value="adh_short"/>
    <property type="match status" value="1"/>
</dbReference>
<dbReference type="InterPro" id="IPR020904">
    <property type="entry name" value="Sc_DH/Rdtase_CS"/>
</dbReference>
<dbReference type="RefSeq" id="WP_103685710.1">
    <property type="nucleotide sequence ID" value="NZ_PQGG01000040.1"/>
</dbReference>
<gene>
    <name evidence="4" type="ORF">C0068_17190</name>
</gene>
<reference evidence="4" key="1">
    <citation type="submission" date="2018-01" db="EMBL/GenBank/DDBJ databases">
        <authorList>
            <person name="Yu X.-D."/>
        </authorList>
    </citation>
    <scope>NUCLEOTIDE SEQUENCE</scope>
    <source>
        <strain evidence="4">ZX-21</strain>
    </source>
</reference>
<dbReference type="AlphaFoldDB" id="A0A2S4HBL3"/>
<proteinExistence type="inferred from homology"/>
<dbReference type="EMBL" id="PQGG01000040">
    <property type="protein sequence ID" value="POP51375.1"/>
    <property type="molecule type" value="Genomic_DNA"/>
</dbReference>